<dbReference type="OrthoDB" id="3365211at2759"/>
<feature type="transmembrane region" description="Helical" evidence="2">
    <location>
        <begin position="280"/>
        <end position="301"/>
    </location>
</feature>
<evidence type="ECO:0000256" key="2">
    <source>
        <dbReference type="SAM" id="Phobius"/>
    </source>
</evidence>
<dbReference type="PANTHER" id="PTHR35872">
    <property type="entry name" value="INTEGRAL MEMBRANE PROTEIN (AFU_ORTHOLOGUE AFUA_5G07110)"/>
    <property type="match status" value="1"/>
</dbReference>
<keyword evidence="2" id="KW-0812">Transmembrane</keyword>
<dbReference type="InterPro" id="IPR021369">
    <property type="entry name" value="DUF2985"/>
</dbReference>
<feature type="region of interest" description="Disordered" evidence="1">
    <location>
        <begin position="528"/>
        <end position="547"/>
    </location>
</feature>
<dbReference type="Proteomes" id="UP000799439">
    <property type="component" value="Unassembled WGS sequence"/>
</dbReference>
<dbReference type="PANTHER" id="PTHR35872:SF2">
    <property type="entry name" value="INTEGRAL MEMBRANE PROTEIN (AFU_ORTHOLOGUE AFUA_5G07110)"/>
    <property type="match status" value="1"/>
</dbReference>
<name>A0A9P4J540_9PEZI</name>
<comment type="caution">
    <text evidence="3">The sequence shown here is derived from an EMBL/GenBank/DDBJ whole genome shotgun (WGS) entry which is preliminary data.</text>
</comment>
<evidence type="ECO:0008006" key="5">
    <source>
        <dbReference type="Google" id="ProtNLM"/>
    </source>
</evidence>
<keyword evidence="2" id="KW-0472">Membrane</keyword>
<evidence type="ECO:0000313" key="3">
    <source>
        <dbReference type="EMBL" id="KAF2153617.1"/>
    </source>
</evidence>
<keyword evidence="4" id="KW-1185">Reference proteome</keyword>
<feature type="transmembrane region" description="Helical" evidence="2">
    <location>
        <begin position="467"/>
        <end position="488"/>
    </location>
</feature>
<dbReference type="AlphaFoldDB" id="A0A9P4J540"/>
<feature type="region of interest" description="Disordered" evidence="1">
    <location>
        <begin position="566"/>
        <end position="588"/>
    </location>
</feature>
<accession>A0A9P4J540</accession>
<gene>
    <name evidence="3" type="ORF">K461DRAFT_321238</name>
</gene>
<keyword evidence="2" id="KW-1133">Transmembrane helix</keyword>
<reference evidence="3" key="1">
    <citation type="journal article" date="2020" name="Stud. Mycol.">
        <title>101 Dothideomycetes genomes: a test case for predicting lifestyles and emergence of pathogens.</title>
        <authorList>
            <person name="Haridas S."/>
            <person name="Albert R."/>
            <person name="Binder M."/>
            <person name="Bloem J."/>
            <person name="Labutti K."/>
            <person name="Salamov A."/>
            <person name="Andreopoulos B."/>
            <person name="Baker S."/>
            <person name="Barry K."/>
            <person name="Bills G."/>
            <person name="Bluhm B."/>
            <person name="Cannon C."/>
            <person name="Castanera R."/>
            <person name="Culley D."/>
            <person name="Daum C."/>
            <person name="Ezra D."/>
            <person name="Gonzalez J."/>
            <person name="Henrissat B."/>
            <person name="Kuo A."/>
            <person name="Liang C."/>
            <person name="Lipzen A."/>
            <person name="Lutzoni F."/>
            <person name="Magnuson J."/>
            <person name="Mondo S."/>
            <person name="Nolan M."/>
            <person name="Ohm R."/>
            <person name="Pangilinan J."/>
            <person name="Park H.-J."/>
            <person name="Ramirez L."/>
            <person name="Alfaro M."/>
            <person name="Sun H."/>
            <person name="Tritt A."/>
            <person name="Yoshinaga Y."/>
            <person name="Zwiers L.-H."/>
            <person name="Turgeon B."/>
            <person name="Goodwin S."/>
            <person name="Spatafora J."/>
            <person name="Crous P."/>
            <person name="Grigoriev I."/>
        </authorList>
    </citation>
    <scope>NUCLEOTIDE SEQUENCE</scope>
    <source>
        <strain evidence="3">CBS 260.36</strain>
    </source>
</reference>
<evidence type="ECO:0000313" key="4">
    <source>
        <dbReference type="Proteomes" id="UP000799439"/>
    </source>
</evidence>
<dbReference type="Pfam" id="PF11204">
    <property type="entry name" value="DUF2985"/>
    <property type="match status" value="1"/>
</dbReference>
<sequence length="588" mass="66499">MDRAGTAPAQVPAADTSTTENPIVAVGRKVKSVLSTSQRPSVRIIRKPPSAGDRRLPASGDVSEKHGAGNGAATTRSHAIGARNSAGGLMRSWFGRAEDPCDQKAYVDEYDPDTVDLLDVLDPEVSTLSTLTNVQNSLFVPSLGRLLDRRPAYRLVDEPKETRLIDKVKAKLKLLTGQEKEPVDELGRKGATGPSYAVLPEGETLSGWSQDQRNDLNDLVRHMLHSRRAKLKRSIKGFGQYVRRPLGLFITVYATLITLFGAAWVLFLIGWISIGSKRDYVVNVVDNVLVALFAIIGDGLAPFRAVDTYHMIYIAYYHRVTWKKREKMGLPDLVDHNDLPEHRKDEVEPKQVDLESLVARRLPRRFAKHIARRMPNRLAQRFVSHSDIKDPSYEYSVLTVEQQTKLEHHERKFSKSHTFYKPHETETHFAFPLKLLVAVVILLDLHSCLQITLGACTWGISYKTRPFALTTVILCCSITCNIMGGVLISIGDKRTRKTDVIERMMRQELTADAIDELRTRWMREAEDRGELDPAVRTREEEARERAENEEIKKSWKYVFSLPKHLLGKGEDHRQPSLPQQARHARTRA</sequence>
<proteinExistence type="predicted"/>
<dbReference type="EMBL" id="ML996085">
    <property type="protein sequence ID" value="KAF2153617.1"/>
    <property type="molecule type" value="Genomic_DNA"/>
</dbReference>
<feature type="transmembrane region" description="Helical" evidence="2">
    <location>
        <begin position="435"/>
        <end position="461"/>
    </location>
</feature>
<feature type="region of interest" description="Disordered" evidence="1">
    <location>
        <begin position="1"/>
        <end position="20"/>
    </location>
</feature>
<feature type="compositionally biased region" description="Basic and acidic residues" evidence="1">
    <location>
        <begin position="52"/>
        <end position="67"/>
    </location>
</feature>
<feature type="transmembrane region" description="Helical" evidence="2">
    <location>
        <begin position="246"/>
        <end position="274"/>
    </location>
</feature>
<organism evidence="3 4">
    <name type="scientific">Myriangium duriaei CBS 260.36</name>
    <dbReference type="NCBI Taxonomy" id="1168546"/>
    <lineage>
        <taxon>Eukaryota</taxon>
        <taxon>Fungi</taxon>
        <taxon>Dikarya</taxon>
        <taxon>Ascomycota</taxon>
        <taxon>Pezizomycotina</taxon>
        <taxon>Dothideomycetes</taxon>
        <taxon>Dothideomycetidae</taxon>
        <taxon>Myriangiales</taxon>
        <taxon>Myriangiaceae</taxon>
        <taxon>Myriangium</taxon>
    </lineage>
</organism>
<protein>
    <recommendedName>
        <fullName evidence="5">Integral membrane protein</fullName>
    </recommendedName>
</protein>
<feature type="region of interest" description="Disordered" evidence="1">
    <location>
        <begin position="37"/>
        <end position="78"/>
    </location>
</feature>
<evidence type="ECO:0000256" key="1">
    <source>
        <dbReference type="SAM" id="MobiDB-lite"/>
    </source>
</evidence>